<evidence type="ECO:0008006" key="4">
    <source>
        <dbReference type="Google" id="ProtNLM"/>
    </source>
</evidence>
<keyword evidence="1" id="KW-0812">Transmembrane</keyword>
<name>A0ABS6CR55_9ACTN</name>
<dbReference type="Proteomes" id="UP000720508">
    <property type="component" value="Unassembled WGS sequence"/>
</dbReference>
<keyword evidence="1" id="KW-0472">Membrane</keyword>
<evidence type="ECO:0000313" key="2">
    <source>
        <dbReference type="EMBL" id="MBU3869373.1"/>
    </source>
</evidence>
<sequence>MNPHADESTPAVWNRSQSSGWMLAVGAILGLGLIVFAVVDKTHRSVSLALLLAAAAFLVTGAIKVTVSPRGVTVASALAPFLRQHIAMDRIKGAKARWTRPLEIGGWGYRWKPGVRAVSLRKGDALWLELTRGTRFVITIDDAQTAADLVNRYLPPRHKDH</sequence>
<evidence type="ECO:0000256" key="1">
    <source>
        <dbReference type="SAM" id="Phobius"/>
    </source>
</evidence>
<feature type="transmembrane region" description="Helical" evidence="1">
    <location>
        <begin position="20"/>
        <end position="39"/>
    </location>
</feature>
<comment type="caution">
    <text evidence="2">The sequence shown here is derived from an EMBL/GenBank/DDBJ whole genome shotgun (WGS) entry which is preliminary data.</text>
</comment>
<dbReference type="EMBL" id="JAHLEM010000565">
    <property type="protein sequence ID" value="MBU3869373.1"/>
    <property type="molecule type" value="Genomic_DNA"/>
</dbReference>
<keyword evidence="1" id="KW-1133">Transmembrane helix</keyword>
<evidence type="ECO:0000313" key="3">
    <source>
        <dbReference type="Proteomes" id="UP000720508"/>
    </source>
</evidence>
<gene>
    <name evidence="2" type="ORF">KN815_36545</name>
</gene>
<protein>
    <recommendedName>
        <fullName evidence="4">Lipoprotein</fullName>
    </recommendedName>
</protein>
<feature type="transmembrane region" description="Helical" evidence="1">
    <location>
        <begin position="46"/>
        <end position="63"/>
    </location>
</feature>
<organism evidence="2 3">
    <name type="scientific">Streptomyces niphimycinicus</name>
    <dbReference type="NCBI Taxonomy" id="2842201"/>
    <lineage>
        <taxon>Bacteria</taxon>
        <taxon>Bacillati</taxon>
        <taxon>Actinomycetota</taxon>
        <taxon>Actinomycetes</taxon>
        <taxon>Kitasatosporales</taxon>
        <taxon>Streptomycetaceae</taxon>
        <taxon>Streptomyces</taxon>
    </lineage>
</organism>
<dbReference type="RefSeq" id="WP_216346144.1">
    <property type="nucleotide sequence ID" value="NZ_JAHLEM010000565.1"/>
</dbReference>
<proteinExistence type="predicted"/>
<accession>A0ABS6CR55</accession>
<keyword evidence="3" id="KW-1185">Reference proteome</keyword>
<reference evidence="2 3" key="1">
    <citation type="submission" date="2021-06" db="EMBL/GenBank/DDBJ databases">
        <authorList>
            <person name="Pan X."/>
        </authorList>
    </citation>
    <scope>NUCLEOTIDE SEQUENCE [LARGE SCALE GENOMIC DNA]</scope>
    <source>
        <strain evidence="2 3">4503</strain>
    </source>
</reference>